<dbReference type="InterPro" id="IPR035979">
    <property type="entry name" value="RBD_domain_sf"/>
</dbReference>
<dbReference type="GO" id="GO:0017056">
    <property type="term" value="F:structural constituent of nuclear pore"/>
    <property type="evidence" value="ECO:0007669"/>
    <property type="project" value="InterPro"/>
</dbReference>
<dbReference type="SUPFAM" id="SSF54928">
    <property type="entry name" value="RNA-binding domain, RBD"/>
    <property type="match status" value="1"/>
</dbReference>
<evidence type="ECO:0000256" key="7">
    <source>
        <dbReference type="ARBA" id="ARBA00023132"/>
    </source>
</evidence>
<evidence type="ECO:0000256" key="5">
    <source>
        <dbReference type="ARBA" id="ARBA00022927"/>
    </source>
</evidence>
<dbReference type="PROSITE" id="PS51472">
    <property type="entry name" value="RRM_NUP35"/>
    <property type="match status" value="1"/>
</dbReference>
<keyword evidence="6 9" id="KW-0811">Translocation</keyword>
<dbReference type="Gene3D" id="3.30.70.330">
    <property type="match status" value="1"/>
</dbReference>
<comment type="similarity">
    <text evidence="2 9">Belongs to the Nup35 family.</text>
</comment>
<dbReference type="PANTHER" id="PTHR21527">
    <property type="entry name" value="NUCLEOPORIN NUP35"/>
    <property type="match status" value="1"/>
</dbReference>
<dbReference type="GO" id="GO:0006607">
    <property type="term" value="P:NLS-bearing protein import into nucleus"/>
    <property type="evidence" value="ECO:0007669"/>
    <property type="project" value="TreeGrafter"/>
</dbReference>
<dbReference type="EMBL" id="HACA01013751">
    <property type="protein sequence ID" value="CDW31112.1"/>
    <property type="molecule type" value="Transcribed_RNA"/>
</dbReference>
<feature type="compositionally biased region" description="Polar residues" evidence="10">
    <location>
        <begin position="75"/>
        <end position="86"/>
    </location>
</feature>
<dbReference type="OrthoDB" id="3365060at2759"/>
<dbReference type="GO" id="GO:0005543">
    <property type="term" value="F:phospholipid binding"/>
    <property type="evidence" value="ECO:0007669"/>
    <property type="project" value="TreeGrafter"/>
</dbReference>
<proteinExistence type="inferred from homology"/>
<feature type="region of interest" description="Disordered" evidence="10">
    <location>
        <begin position="1"/>
        <end position="115"/>
    </location>
</feature>
<feature type="compositionally biased region" description="Polar residues" evidence="10">
    <location>
        <begin position="51"/>
        <end position="63"/>
    </location>
</feature>
<evidence type="ECO:0000256" key="2">
    <source>
        <dbReference type="ARBA" id="ARBA00009454"/>
    </source>
</evidence>
<dbReference type="FunFam" id="3.30.70.330:FF:000095">
    <property type="entry name" value="Putative Nucleoporin NUP53"/>
    <property type="match status" value="1"/>
</dbReference>
<dbReference type="GO" id="GO:0044613">
    <property type="term" value="C:nuclear pore central transport channel"/>
    <property type="evidence" value="ECO:0007669"/>
    <property type="project" value="TreeGrafter"/>
</dbReference>
<name>A0A0K2TZH5_LEPSM</name>
<evidence type="ECO:0000256" key="1">
    <source>
        <dbReference type="ARBA" id="ARBA00004567"/>
    </source>
</evidence>
<evidence type="ECO:0000313" key="12">
    <source>
        <dbReference type="EMBL" id="CDW31112.1"/>
    </source>
</evidence>
<sequence length="296" mass="32003">MEPMALGSPVHSPPHHQLTSPGVAPVGAHNHSGFLPGFLMGDASSPPPQTPSRILSPTKLNRSLSHHQQQQQSQVSTPRFNKSSRGTPAAEKTPGGPPITGLYSKVGGTPQGRDHLLQTPKNGFHTPIPTTPQLSFGATPDRDEVSPWITIFGFPPSATGYILSQFSQYGVILQHDSPANGNWMQIRYQTKMQAQKALSKNGKVMGGSIMIGVRPGGQIEDQEASVFNHPSENQPPNSSMLNSSKLETSVLNRSTIRPLTQAYKVSQTEHEVLADSNTPSKNNGFVNKAMEYIFGW</sequence>
<keyword evidence="4 9" id="KW-0509">mRNA transport</keyword>
<evidence type="ECO:0000256" key="8">
    <source>
        <dbReference type="ARBA" id="ARBA00023242"/>
    </source>
</evidence>
<dbReference type="GeneID" id="121122734"/>
<dbReference type="InterPro" id="IPR007846">
    <property type="entry name" value="RRM_NUP35_dom"/>
</dbReference>
<keyword evidence="3 9" id="KW-0813">Transport</keyword>
<dbReference type="PANTHER" id="PTHR21527:SF6">
    <property type="entry name" value="NUCLEOPORIN NUP35"/>
    <property type="match status" value="1"/>
</dbReference>
<dbReference type="RefSeq" id="XP_040573702.1">
    <property type="nucleotide sequence ID" value="XM_040717768.2"/>
</dbReference>
<accession>A0A0K2TZH5</accession>
<feature type="domain" description="RRM Nup35-type" evidence="11">
    <location>
        <begin position="143"/>
        <end position="223"/>
    </location>
</feature>
<keyword evidence="8 9" id="KW-0539">Nucleus</keyword>
<dbReference type="InterPro" id="IPR012677">
    <property type="entry name" value="Nucleotide-bd_a/b_plait_sf"/>
</dbReference>
<dbReference type="KEGG" id="lsm:121122734"/>
<comment type="subcellular location">
    <subcellularLocation>
        <location evidence="1 9">Nucleus</location>
        <location evidence="1 9">Nuclear pore complex</location>
    </subcellularLocation>
</comment>
<evidence type="ECO:0000256" key="3">
    <source>
        <dbReference type="ARBA" id="ARBA00022448"/>
    </source>
</evidence>
<dbReference type="PIRSF" id="PIRSF038119">
    <property type="entry name" value="Nucleoporin_NUP53"/>
    <property type="match status" value="1"/>
</dbReference>
<keyword evidence="7 9" id="KW-0906">Nuclear pore complex</keyword>
<dbReference type="GO" id="GO:0003676">
    <property type="term" value="F:nucleic acid binding"/>
    <property type="evidence" value="ECO:0007669"/>
    <property type="project" value="InterPro"/>
</dbReference>
<dbReference type="GO" id="GO:0031965">
    <property type="term" value="C:nuclear membrane"/>
    <property type="evidence" value="ECO:0007669"/>
    <property type="project" value="InterPro"/>
</dbReference>
<evidence type="ECO:0000256" key="4">
    <source>
        <dbReference type="ARBA" id="ARBA00022816"/>
    </source>
</evidence>
<dbReference type="Pfam" id="PF05172">
    <property type="entry name" value="RRM_Nup35"/>
    <property type="match status" value="1"/>
</dbReference>
<dbReference type="GO" id="GO:0051028">
    <property type="term" value="P:mRNA transport"/>
    <property type="evidence" value="ECO:0007669"/>
    <property type="project" value="UniProtKB-UniRule"/>
</dbReference>
<dbReference type="InterPro" id="IPR017389">
    <property type="entry name" value="Nucleoporin_NUP53"/>
</dbReference>
<dbReference type="AlphaFoldDB" id="A0A0K2TZH5"/>
<evidence type="ECO:0000256" key="10">
    <source>
        <dbReference type="SAM" id="MobiDB-lite"/>
    </source>
</evidence>
<dbReference type="GO" id="GO:0044615">
    <property type="term" value="C:nuclear pore nuclear basket"/>
    <property type="evidence" value="ECO:0007669"/>
    <property type="project" value="TreeGrafter"/>
</dbReference>
<protein>
    <recommendedName>
        <fullName evidence="9">Nucleoporin NUP53</fullName>
    </recommendedName>
</protein>
<organism evidence="12">
    <name type="scientific">Lepeophtheirus salmonis</name>
    <name type="common">Salmon louse</name>
    <name type="synonym">Caligus salmonis</name>
    <dbReference type="NCBI Taxonomy" id="72036"/>
    <lineage>
        <taxon>Eukaryota</taxon>
        <taxon>Metazoa</taxon>
        <taxon>Ecdysozoa</taxon>
        <taxon>Arthropoda</taxon>
        <taxon>Crustacea</taxon>
        <taxon>Multicrustacea</taxon>
        <taxon>Hexanauplia</taxon>
        <taxon>Copepoda</taxon>
        <taxon>Siphonostomatoida</taxon>
        <taxon>Caligidae</taxon>
        <taxon>Lepeophtheirus</taxon>
    </lineage>
</organism>
<evidence type="ECO:0000259" key="11">
    <source>
        <dbReference type="PROSITE" id="PS51472"/>
    </source>
</evidence>
<dbReference type="GO" id="GO:0006999">
    <property type="term" value="P:nuclear pore organization"/>
    <property type="evidence" value="ECO:0007669"/>
    <property type="project" value="TreeGrafter"/>
</dbReference>
<evidence type="ECO:0000256" key="6">
    <source>
        <dbReference type="ARBA" id="ARBA00023010"/>
    </source>
</evidence>
<reference evidence="12" key="1">
    <citation type="submission" date="2014-05" db="EMBL/GenBank/DDBJ databases">
        <authorList>
            <person name="Chronopoulou M."/>
        </authorList>
    </citation>
    <scope>NUCLEOTIDE SEQUENCE</scope>
    <source>
        <tissue evidence="12">Whole organism</tissue>
    </source>
</reference>
<dbReference type="CTD" id="129401"/>
<keyword evidence="5 9" id="KW-0653">Protein transport</keyword>
<comment type="function">
    <text evidence="9">Functions as a component of the nuclear pore complex (NPC).</text>
</comment>
<evidence type="ECO:0000256" key="9">
    <source>
        <dbReference type="PIRNR" id="PIRNR038119"/>
    </source>
</evidence>